<dbReference type="PANTHER" id="PTHR43690:SF17">
    <property type="entry name" value="PROTEIN YHJJ"/>
    <property type="match status" value="1"/>
</dbReference>
<protein>
    <submittedName>
        <fullName evidence="8">Peptidase M16 domain protein</fullName>
    </submittedName>
</protein>
<dbReference type="SUPFAM" id="SSF63411">
    <property type="entry name" value="LuxS/MPP-like metallohydrolase"/>
    <property type="match status" value="1"/>
</dbReference>
<comment type="similarity">
    <text evidence="1">Belongs to the peptidase M16 family.</text>
</comment>
<dbReference type="GO" id="GO:0006508">
    <property type="term" value="P:proteolysis"/>
    <property type="evidence" value="ECO:0007669"/>
    <property type="project" value="UniProtKB-KW"/>
</dbReference>
<evidence type="ECO:0000256" key="2">
    <source>
        <dbReference type="ARBA" id="ARBA00022670"/>
    </source>
</evidence>
<keyword evidence="4" id="KW-0862">Zinc</keyword>
<feature type="non-terminal residue" evidence="8">
    <location>
        <position position="95"/>
    </location>
</feature>
<dbReference type="Pfam" id="PF00675">
    <property type="entry name" value="Peptidase_M16"/>
    <property type="match status" value="1"/>
</dbReference>
<dbReference type="InterPro" id="IPR011249">
    <property type="entry name" value="Metalloenz_LuxS/M16"/>
</dbReference>
<feature type="chain" id="PRO_5026886096" evidence="6">
    <location>
        <begin position="21"/>
        <end position="95"/>
    </location>
</feature>
<sequence>MFAALAAVGALAGLPGGAGAQRSELEKIIRRKVLANGLEVIVVENHGVPLATVEIDVRNGAFTQPPEYAGLAHMYEHMFFKASRDYADPEGFVNR</sequence>
<evidence type="ECO:0000259" key="7">
    <source>
        <dbReference type="Pfam" id="PF00675"/>
    </source>
</evidence>
<dbReference type="EMBL" id="CADCTU010000105">
    <property type="protein sequence ID" value="CAA9295744.1"/>
    <property type="molecule type" value="Genomic_DNA"/>
</dbReference>
<keyword evidence="3" id="KW-0378">Hydrolase</keyword>
<gene>
    <name evidence="8" type="ORF">AVDCRST_MAG11-465</name>
</gene>
<dbReference type="GO" id="GO:0008237">
    <property type="term" value="F:metallopeptidase activity"/>
    <property type="evidence" value="ECO:0007669"/>
    <property type="project" value="UniProtKB-KW"/>
</dbReference>
<dbReference type="Gene3D" id="3.30.830.10">
    <property type="entry name" value="Metalloenzyme, LuxS/M16 peptidase-like"/>
    <property type="match status" value="1"/>
</dbReference>
<dbReference type="AlphaFoldDB" id="A0A6J4K4W0"/>
<keyword evidence="5" id="KW-0482">Metalloprotease</keyword>
<organism evidence="8">
    <name type="scientific">uncultured Gemmatimonadaceae bacterium</name>
    <dbReference type="NCBI Taxonomy" id="246130"/>
    <lineage>
        <taxon>Bacteria</taxon>
        <taxon>Pseudomonadati</taxon>
        <taxon>Gemmatimonadota</taxon>
        <taxon>Gemmatimonadia</taxon>
        <taxon>Gemmatimonadales</taxon>
        <taxon>Gemmatimonadaceae</taxon>
        <taxon>environmental samples</taxon>
    </lineage>
</organism>
<dbReference type="InterPro" id="IPR011765">
    <property type="entry name" value="Pept_M16_N"/>
</dbReference>
<dbReference type="InterPro" id="IPR050626">
    <property type="entry name" value="Peptidase_M16"/>
</dbReference>
<dbReference type="GO" id="GO:0046872">
    <property type="term" value="F:metal ion binding"/>
    <property type="evidence" value="ECO:0007669"/>
    <property type="project" value="InterPro"/>
</dbReference>
<reference evidence="8" key="1">
    <citation type="submission" date="2020-02" db="EMBL/GenBank/DDBJ databases">
        <authorList>
            <person name="Meier V. D."/>
        </authorList>
    </citation>
    <scope>NUCLEOTIDE SEQUENCE</scope>
    <source>
        <strain evidence="8">AVDCRST_MAG11</strain>
    </source>
</reference>
<keyword evidence="2" id="KW-0645">Protease</keyword>
<evidence type="ECO:0000256" key="1">
    <source>
        <dbReference type="ARBA" id="ARBA00007261"/>
    </source>
</evidence>
<dbReference type="PANTHER" id="PTHR43690">
    <property type="entry name" value="NARDILYSIN"/>
    <property type="match status" value="1"/>
</dbReference>
<feature type="domain" description="Peptidase M16 N-terminal" evidence="7">
    <location>
        <begin position="40"/>
        <end position="90"/>
    </location>
</feature>
<evidence type="ECO:0000256" key="5">
    <source>
        <dbReference type="ARBA" id="ARBA00023049"/>
    </source>
</evidence>
<keyword evidence="6" id="KW-0732">Signal</keyword>
<accession>A0A6J4K4W0</accession>
<evidence type="ECO:0000256" key="4">
    <source>
        <dbReference type="ARBA" id="ARBA00022833"/>
    </source>
</evidence>
<proteinExistence type="inferred from homology"/>
<evidence type="ECO:0000256" key="6">
    <source>
        <dbReference type="SAM" id="SignalP"/>
    </source>
</evidence>
<evidence type="ECO:0000313" key="8">
    <source>
        <dbReference type="EMBL" id="CAA9295744.1"/>
    </source>
</evidence>
<feature type="signal peptide" evidence="6">
    <location>
        <begin position="1"/>
        <end position="20"/>
    </location>
</feature>
<name>A0A6J4K4W0_9BACT</name>
<evidence type="ECO:0000256" key="3">
    <source>
        <dbReference type="ARBA" id="ARBA00022801"/>
    </source>
</evidence>